<dbReference type="Proteomes" id="UP000626109">
    <property type="component" value="Unassembled WGS sequence"/>
</dbReference>
<evidence type="ECO:0000313" key="2">
    <source>
        <dbReference type="EMBL" id="CAE8655834.1"/>
    </source>
</evidence>
<keyword evidence="1" id="KW-0812">Transmembrane</keyword>
<reference evidence="2" key="1">
    <citation type="submission" date="2021-02" db="EMBL/GenBank/DDBJ databases">
        <authorList>
            <person name="Dougan E. K."/>
            <person name="Rhodes N."/>
            <person name="Thang M."/>
            <person name="Chan C."/>
        </authorList>
    </citation>
    <scope>NUCLEOTIDE SEQUENCE</scope>
</reference>
<feature type="transmembrane region" description="Helical" evidence="1">
    <location>
        <begin position="49"/>
        <end position="71"/>
    </location>
</feature>
<evidence type="ECO:0000256" key="1">
    <source>
        <dbReference type="SAM" id="Phobius"/>
    </source>
</evidence>
<feature type="transmembrane region" description="Helical" evidence="1">
    <location>
        <begin position="112"/>
        <end position="130"/>
    </location>
</feature>
<organism evidence="2 3">
    <name type="scientific">Polarella glacialis</name>
    <name type="common">Dinoflagellate</name>
    <dbReference type="NCBI Taxonomy" id="89957"/>
    <lineage>
        <taxon>Eukaryota</taxon>
        <taxon>Sar</taxon>
        <taxon>Alveolata</taxon>
        <taxon>Dinophyceae</taxon>
        <taxon>Suessiales</taxon>
        <taxon>Suessiaceae</taxon>
        <taxon>Polarella</taxon>
    </lineage>
</organism>
<dbReference type="EMBL" id="CAJNNW010013805">
    <property type="protein sequence ID" value="CAE8655834.1"/>
    <property type="molecule type" value="Genomic_DNA"/>
</dbReference>
<gene>
    <name evidence="2" type="ORF">PGLA2088_LOCUS11835</name>
</gene>
<accession>A0A813IS91</accession>
<comment type="caution">
    <text evidence="2">The sequence shown here is derived from an EMBL/GenBank/DDBJ whole genome shotgun (WGS) entry which is preliminary data.</text>
</comment>
<name>A0A813IS91_POLGL</name>
<keyword evidence="1" id="KW-0472">Membrane</keyword>
<sequence>MALCGQKAYLSSKVTSGLASVLVFVVMPGGALVSGHLSSADLTERRLVGLARTWVVAIIQQLIWTLVYTAISQKDPTIRVSWLPLPFFNSAGHLWFIMCLAVWRTLLPLLSMLRWPVVTSIIISTLVLFMDSSRSMIFQPVFTFLPFFMAGTRQNMI</sequence>
<evidence type="ECO:0000313" key="3">
    <source>
        <dbReference type="Proteomes" id="UP000626109"/>
    </source>
</evidence>
<protein>
    <submittedName>
        <fullName evidence="2">Uncharacterized protein</fullName>
    </submittedName>
</protein>
<feature type="transmembrane region" description="Helical" evidence="1">
    <location>
        <begin position="17"/>
        <end position="37"/>
    </location>
</feature>
<feature type="transmembrane region" description="Helical" evidence="1">
    <location>
        <begin position="83"/>
        <end position="103"/>
    </location>
</feature>
<dbReference type="AlphaFoldDB" id="A0A813IS91"/>
<proteinExistence type="predicted"/>
<keyword evidence="1" id="KW-1133">Transmembrane helix</keyword>